<dbReference type="SUPFAM" id="SSF82895">
    <property type="entry name" value="TSP-1 type 1 repeat"/>
    <property type="match status" value="1"/>
</dbReference>
<dbReference type="PROSITE" id="PS50092">
    <property type="entry name" value="TSP1"/>
    <property type="match status" value="1"/>
</dbReference>
<dbReference type="SMART" id="SM00209">
    <property type="entry name" value="TSP1"/>
    <property type="match status" value="1"/>
</dbReference>
<keyword evidence="5" id="KW-1185">Reference proteome</keyword>
<dbReference type="EMBL" id="KQ241871">
    <property type="protein sequence ID" value="KNC83023.1"/>
    <property type="molecule type" value="Genomic_DNA"/>
</dbReference>
<protein>
    <submittedName>
        <fullName evidence="4">Uncharacterized protein</fullName>
    </submittedName>
</protein>
<keyword evidence="2" id="KW-1015">Disulfide bond</keyword>
<name>A0A0L0G463_9EUKA</name>
<dbReference type="PANTHER" id="PTHR22906">
    <property type="entry name" value="PROPERDIN"/>
    <property type="match status" value="1"/>
</dbReference>
<organism evidence="4 5">
    <name type="scientific">Sphaeroforma arctica JP610</name>
    <dbReference type="NCBI Taxonomy" id="667725"/>
    <lineage>
        <taxon>Eukaryota</taxon>
        <taxon>Ichthyosporea</taxon>
        <taxon>Ichthyophonida</taxon>
        <taxon>Sphaeroforma</taxon>
    </lineage>
</organism>
<dbReference type="GeneID" id="25905216"/>
<evidence type="ECO:0000313" key="5">
    <source>
        <dbReference type="Proteomes" id="UP000054560"/>
    </source>
</evidence>
<dbReference type="RefSeq" id="XP_014156925.1">
    <property type="nucleotide sequence ID" value="XM_014301450.1"/>
</dbReference>
<dbReference type="Proteomes" id="UP000054560">
    <property type="component" value="Unassembled WGS sequence"/>
</dbReference>
<dbReference type="InterPro" id="IPR036383">
    <property type="entry name" value="TSP1_rpt_sf"/>
</dbReference>
<evidence type="ECO:0000313" key="4">
    <source>
        <dbReference type="EMBL" id="KNC83023.1"/>
    </source>
</evidence>
<feature type="region of interest" description="Disordered" evidence="3">
    <location>
        <begin position="227"/>
        <end position="254"/>
    </location>
</feature>
<keyword evidence="1" id="KW-0677">Repeat</keyword>
<feature type="compositionally biased region" description="Pro residues" evidence="3">
    <location>
        <begin position="238"/>
        <end position="250"/>
    </location>
</feature>
<dbReference type="Gene3D" id="2.20.100.10">
    <property type="entry name" value="Thrombospondin type-1 (TSP1) repeat"/>
    <property type="match status" value="1"/>
</dbReference>
<accession>A0A0L0G463</accession>
<sequence length="536" mass="58929">MDYGWLAIYLQDTKCSWVSNLEFNGISVGMKLDYTKNNLVNNAKFICSEIMWIRQSLRTAVRPQSRLTKGTAIPTEECSIRLEWPTTIPRLFFCAPSRLMLATLMLPGERYESWSHFVHNPSVHGVCTTDRGLGFNPLDFGSVRYSGCAAEALDYGVDYQGTHPESLYEAQSALRDLHSIFQDLARDGLYGSWSEWGACDLNVGMQSSTFLRSYHLITPPHPISSHLNSTLQSAFDSPPRPPRRPQPARPPEQVVGTWSSWSAWTTCNGECGTGRVGTQERVRTCEANKECVLSQGSGSQGVTIYTRRQTDSKACTTQPCEVCACGAWVPTGGCTDGVLEYTRDECWVGQPQVLTVLHLDGSDSGTCVAPKGQTQSEGKCSPFTVKMNVELSGSWVRFGHRNWCVDLGDDASFLGTPVKIYNCAETDPDSSLGLKIASVQFATDPETGVTPDTPYSLWGYRMSSTEPLCMGVVADSRGDQHVATVLCFAPEASVADLEVPEGHAVVSRTLMPRNETLKQNLQAKCNKYPTTKTVVC</sequence>
<dbReference type="AlphaFoldDB" id="A0A0L0G463"/>
<reference evidence="4 5" key="1">
    <citation type="submission" date="2011-02" db="EMBL/GenBank/DDBJ databases">
        <title>The Genome Sequence of Sphaeroforma arctica JP610.</title>
        <authorList>
            <consortium name="The Broad Institute Genome Sequencing Platform"/>
            <person name="Russ C."/>
            <person name="Cuomo C."/>
            <person name="Young S.K."/>
            <person name="Zeng Q."/>
            <person name="Gargeya S."/>
            <person name="Alvarado L."/>
            <person name="Berlin A."/>
            <person name="Chapman S.B."/>
            <person name="Chen Z."/>
            <person name="Freedman E."/>
            <person name="Gellesch M."/>
            <person name="Goldberg J."/>
            <person name="Griggs A."/>
            <person name="Gujja S."/>
            <person name="Heilman E."/>
            <person name="Heiman D."/>
            <person name="Howarth C."/>
            <person name="Mehta T."/>
            <person name="Neiman D."/>
            <person name="Pearson M."/>
            <person name="Roberts A."/>
            <person name="Saif S."/>
            <person name="Shea T."/>
            <person name="Shenoy N."/>
            <person name="Sisk P."/>
            <person name="Stolte C."/>
            <person name="Sykes S."/>
            <person name="White J."/>
            <person name="Yandava C."/>
            <person name="Burger G."/>
            <person name="Gray M.W."/>
            <person name="Holland P.W.H."/>
            <person name="King N."/>
            <person name="Lang F.B.F."/>
            <person name="Roger A.J."/>
            <person name="Ruiz-Trillo I."/>
            <person name="Haas B."/>
            <person name="Nusbaum C."/>
            <person name="Birren B."/>
        </authorList>
    </citation>
    <scope>NUCLEOTIDE SEQUENCE [LARGE SCALE GENOMIC DNA]</scope>
    <source>
        <strain evidence="4 5">JP610</strain>
    </source>
</reference>
<proteinExistence type="predicted"/>
<evidence type="ECO:0000256" key="3">
    <source>
        <dbReference type="SAM" id="MobiDB-lite"/>
    </source>
</evidence>
<gene>
    <name evidence="4" type="ORF">SARC_04712</name>
</gene>
<evidence type="ECO:0000256" key="1">
    <source>
        <dbReference type="ARBA" id="ARBA00022737"/>
    </source>
</evidence>
<dbReference type="InterPro" id="IPR000884">
    <property type="entry name" value="TSP1_rpt"/>
</dbReference>
<dbReference type="InterPro" id="IPR052065">
    <property type="entry name" value="Compl_asym_regulator"/>
</dbReference>
<evidence type="ECO:0000256" key="2">
    <source>
        <dbReference type="ARBA" id="ARBA00023157"/>
    </source>
</evidence>